<dbReference type="InterPro" id="IPR052721">
    <property type="entry name" value="ET_Amicyanin"/>
</dbReference>
<evidence type="ECO:0000259" key="1">
    <source>
        <dbReference type="Pfam" id="PF13473"/>
    </source>
</evidence>
<dbReference type="KEGG" id="fer:FNB15_17515"/>
<dbReference type="PANTHER" id="PTHR36507">
    <property type="entry name" value="BLL1555 PROTEIN"/>
    <property type="match status" value="1"/>
</dbReference>
<dbReference type="Pfam" id="PF13473">
    <property type="entry name" value="Cupredoxin_1"/>
    <property type="match status" value="1"/>
</dbReference>
<name>A0A516H5C9_9PROT</name>
<proteinExistence type="predicted"/>
<dbReference type="SUPFAM" id="SSF49503">
    <property type="entry name" value="Cupredoxins"/>
    <property type="match status" value="1"/>
</dbReference>
<feature type="domain" description="EfeO-type cupredoxin-like" evidence="1">
    <location>
        <begin position="23"/>
        <end position="113"/>
    </location>
</feature>
<evidence type="ECO:0000313" key="2">
    <source>
        <dbReference type="EMBL" id="QDO98957.1"/>
    </source>
</evidence>
<dbReference type="RefSeq" id="WP_144257953.1">
    <property type="nucleotide sequence ID" value="NZ_CP041636.1"/>
</dbReference>
<gene>
    <name evidence="2" type="ORF">FNB15_17515</name>
</gene>
<dbReference type="Gene3D" id="2.60.40.420">
    <property type="entry name" value="Cupredoxins - blue copper proteins"/>
    <property type="match status" value="1"/>
</dbReference>
<dbReference type="AlphaFoldDB" id="A0A516H5C9"/>
<organism evidence="2 3">
    <name type="scientific">Ferrovibrio terrae</name>
    <dbReference type="NCBI Taxonomy" id="2594003"/>
    <lineage>
        <taxon>Bacteria</taxon>
        <taxon>Pseudomonadati</taxon>
        <taxon>Pseudomonadota</taxon>
        <taxon>Alphaproteobacteria</taxon>
        <taxon>Rhodospirillales</taxon>
        <taxon>Rhodospirillaceae</taxon>
        <taxon>Ferrovibrio</taxon>
    </lineage>
</organism>
<dbReference type="PANTHER" id="PTHR36507:SF1">
    <property type="entry name" value="BLL1555 PROTEIN"/>
    <property type="match status" value="1"/>
</dbReference>
<dbReference type="EMBL" id="CP041636">
    <property type="protein sequence ID" value="QDO98957.1"/>
    <property type="molecule type" value="Genomic_DNA"/>
</dbReference>
<protein>
    <recommendedName>
        <fullName evidence="1">EfeO-type cupredoxin-like domain-containing protein</fullName>
    </recommendedName>
</protein>
<evidence type="ECO:0000313" key="3">
    <source>
        <dbReference type="Proteomes" id="UP000317496"/>
    </source>
</evidence>
<dbReference type="InterPro" id="IPR028096">
    <property type="entry name" value="EfeO_Cupredoxin"/>
</dbReference>
<accession>A0A516H5C9</accession>
<dbReference type="InterPro" id="IPR008972">
    <property type="entry name" value="Cupredoxin"/>
</dbReference>
<keyword evidence="3" id="KW-1185">Reference proteome</keyword>
<dbReference type="Proteomes" id="UP000317496">
    <property type="component" value="Chromosome"/>
</dbReference>
<dbReference type="OrthoDB" id="7306926at2"/>
<reference evidence="2 3" key="1">
    <citation type="submission" date="2019-07" db="EMBL/GenBank/DDBJ databases">
        <title>Genome sequencing for Ferrovibrio sp. K5.</title>
        <authorList>
            <person name="Park S.-J."/>
        </authorList>
    </citation>
    <scope>NUCLEOTIDE SEQUENCE [LARGE SCALE GENOMIC DNA]</scope>
    <source>
        <strain evidence="2 3">K5</strain>
    </source>
</reference>
<sequence length="115" mass="12169">MRKGHAIFAALFGLALGGAVGLYAHLAEAQTGTVIVQQGIAFKPGKATVKAGGQITFRNEDPFGHNVYSPSKGGIFDIGLQQPESETAVVFKEAGEYVIQCRIHPKMKATITVTP</sequence>